<evidence type="ECO:0000313" key="1">
    <source>
        <dbReference type="EMBL" id="NNU82114.1"/>
    </source>
</evidence>
<dbReference type="EMBL" id="JABFBC010000006">
    <property type="protein sequence ID" value="NNU82114.1"/>
    <property type="molecule type" value="Genomic_DNA"/>
</dbReference>
<evidence type="ECO:0000313" key="2">
    <source>
        <dbReference type="Proteomes" id="UP000572377"/>
    </source>
</evidence>
<comment type="caution">
    <text evidence="1">The sequence shown here is derived from an EMBL/GenBank/DDBJ whole genome shotgun (WGS) entry which is preliminary data.</text>
</comment>
<sequence length="197" mass="19791">MRFLALCVLVALYPLEGMGQDAGSSGSGVSADLNNQTQAAANGVFGDVNTGADFSNNSRIASAPGLTSFGAGPCAGSGASGSAGFPGAVALGFGRSSLDDSCTRRAWVQAILASSQQIPEMRSDLQRLAVGVMLSDPIVGEVAKDIGVFVDTGEPHRAGEPGVGTKAQGGCVVVLPKQAPALMAEVLKGRGCVARHM</sequence>
<gene>
    <name evidence="1" type="ORF">HMH01_16880</name>
</gene>
<dbReference type="Proteomes" id="UP000572377">
    <property type="component" value="Unassembled WGS sequence"/>
</dbReference>
<name>A0A849L7K2_9RHOB</name>
<proteinExistence type="predicted"/>
<accession>A0A849L7K2</accession>
<keyword evidence="2" id="KW-1185">Reference proteome</keyword>
<protein>
    <submittedName>
        <fullName evidence="1">Uncharacterized protein</fullName>
    </submittedName>
</protein>
<organism evidence="1 2">
    <name type="scientific">Halovulum dunhuangense</name>
    <dbReference type="NCBI Taxonomy" id="1505036"/>
    <lineage>
        <taxon>Bacteria</taxon>
        <taxon>Pseudomonadati</taxon>
        <taxon>Pseudomonadota</taxon>
        <taxon>Alphaproteobacteria</taxon>
        <taxon>Rhodobacterales</taxon>
        <taxon>Paracoccaceae</taxon>
        <taxon>Halovulum</taxon>
    </lineage>
</organism>
<dbReference type="RefSeq" id="WP_171326977.1">
    <property type="nucleotide sequence ID" value="NZ_JABFBC010000006.1"/>
</dbReference>
<dbReference type="AlphaFoldDB" id="A0A849L7K2"/>
<reference evidence="1 2" key="1">
    <citation type="submission" date="2020-05" db="EMBL/GenBank/DDBJ databases">
        <title>Gimesia benthica sp. nov., a novel planctomycete isolated from a deep-sea water sample of the Northwest Indian Ocean.</title>
        <authorList>
            <person name="Wang J."/>
            <person name="Ruan C."/>
            <person name="Song L."/>
            <person name="Zhu Y."/>
            <person name="Li A."/>
            <person name="Zheng X."/>
            <person name="Wang L."/>
            <person name="Lu Z."/>
            <person name="Huang Y."/>
            <person name="Du W."/>
            <person name="Zhou Y."/>
            <person name="Huang L."/>
            <person name="Dai X."/>
        </authorList>
    </citation>
    <scope>NUCLEOTIDE SEQUENCE [LARGE SCALE GENOMIC DNA]</scope>
    <source>
        <strain evidence="1 2">YYQ-30</strain>
    </source>
</reference>